<dbReference type="AlphaFoldDB" id="A0A9Q0W985"/>
<keyword evidence="2" id="KW-1185">Reference proteome</keyword>
<dbReference type="GO" id="GO:0046921">
    <property type="term" value="F:alpha-(1-&gt;6)-fucosyltransferase activity"/>
    <property type="evidence" value="ECO:0007669"/>
    <property type="project" value="TreeGrafter"/>
</dbReference>
<reference evidence="1" key="1">
    <citation type="submission" date="2022-11" db="EMBL/GenBank/DDBJ databases">
        <authorList>
            <person name="Hyden B.L."/>
            <person name="Feng K."/>
            <person name="Yates T."/>
            <person name="Jawdy S."/>
            <person name="Smart L.B."/>
            <person name="Muchero W."/>
        </authorList>
    </citation>
    <scope>NUCLEOTIDE SEQUENCE</scope>
    <source>
        <tissue evidence="1">Shoot tip</tissue>
    </source>
</reference>
<gene>
    <name evidence="1" type="ORF">OIU79_023689</name>
</gene>
<evidence type="ECO:0000313" key="1">
    <source>
        <dbReference type="EMBL" id="KAJ6762994.1"/>
    </source>
</evidence>
<protein>
    <submittedName>
        <fullName evidence="1">COATOMER PROTEIN</fullName>
    </submittedName>
</protein>
<evidence type="ECO:0000313" key="2">
    <source>
        <dbReference type="Proteomes" id="UP001151532"/>
    </source>
</evidence>
<sequence length="469" mass="53541">MEPLNQKSLERVLSQKALQIGSSFPCQICVVGFLSGVCLTSLFLAALTSLGTFGFGGISFSAISLGNSPLNSSSSGFINTVTSADCKFKRKEISRERWVGSRRIENGVDDEKVSLLFSAWSALLSESVDGETAFWESAGLSKSAVPNAPHLERCELSEQINERIKQYLKVLILPGLLGRMKKTIPLTRKVQRDIWLHQHPENCRDPNIRFLVAEWERLPGFGIGAQLAGMCGLLAIAVNEKRVLVTSYYNRADHDGCKGSLRSKALERGIVTTKDNYTSKEIWTGRTPRVWGEPWRFLQPTTEINGSLVASHRKMDRRWWRAQAIRYLMRFQTQYMCGLMNVARNAAFGKEVAKMVLTSLSNEWPKDFGNKRRSDIEEFVWSNNRPWIPRPLLSMHVRMGDKACEMKVVEFEGYMRLADRIRQRFPHLKSIWLSTEMQEVINNSKLYMNWDFYYTNVTRQVGKHDNGHI</sequence>
<dbReference type="PANTHER" id="PTHR13132:SF29">
    <property type="entry name" value="ALPHA-(1,6)-FUCOSYLTRANSFERASE"/>
    <property type="match status" value="1"/>
</dbReference>
<organism evidence="1 2">
    <name type="scientific">Salix purpurea</name>
    <name type="common">Purple osier willow</name>
    <dbReference type="NCBI Taxonomy" id="77065"/>
    <lineage>
        <taxon>Eukaryota</taxon>
        <taxon>Viridiplantae</taxon>
        <taxon>Streptophyta</taxon>
        <taxon>Embryophyta</taxon>
        <taxon>Tracheophyta</taxon>
        <taxon>Spermatophyta</taxon>
        <taxon>Magnoliopsida</taxon>
        <taxon>eudicotyledons</taxon>
        <taxon>Gunneridae</taxon>
        <taxon>Pentapetalae</taxon>
        <taxon>rosids</taxon>
        <taxon>fabids</taxon>
        <taxon>Malpighiales</taxon>
        <taxon>Salicaceae</taxon>
        <taxon>Saliceae</taxon>
        <taxon>Salix</taxon>
    </lineage>
</organism>
<dbReference type="Proteomes" id="UP001151532">
    <property type="component" value="Chromosome 13"/>
</dbReference>
<reference evidence="1" key="2">
    <citation type="journal article" date="2023" name="Int. J. Mol. Sci.">
        <title>De Novo Assembly and Annotation of 11 Diverse Shrub Willow (Salix) Genomes Reveals Novel Gene Organization in Sex-Linked Regions.</title>
        <authorList>
            <person name="Hyden B."/>
            <person name="Feng K."/>
            <person name="Yates T.B."/>
            <person name="Jawdy S."/>
            <person name="Cereghino C."/>
            <person name="Smart L.B."/>
            <person name="Muchero W."/>
        </authorList>
    </citation>
    <scope>NUCLEOTIDE SEQUENCE</scope>
    <source>
        <tissue evidence="1">Shoot tip</tissue>
    </source>
</reference>
<dbReference type="GO" id="GO:0006487">
    <property type="term" value="P:protein N-linked glycosylation"/>
    <property type="evidence" value="ECO:0007669"/>
    <property type="project" value="TreeGrafter"/>
</dbReference>
<name>A0A9Q0W985_SALPP</name>
<dbReference type="EMBL" id="JAPFFK010000005">
    <property type="protein sequence ID" value="KAJ6762994.1"/>
    <property type="molecule type" value="Genomic_DNA"/>
</dbReference>
<comment type="caution">
    <text evidence="1">The sequence shown here is derived from an EMBL/GenBank/DDBJ whole genome shotgun (WGS) entry which is preliminary data.</text>
</comment>
<accession>A0A9Q0W985</accession>
<dbReference type="OrthoDB" id="2014825at2759"/>
<dbReference type="PANTHER" id="PTHR13132">
    <property type="entry name" value="ALPHA- 1,6 -FUCOSYLTRANSFERASE"/>
    <property type="match status" value="1"/>
</dbReference>
<proteinExistence type="predicted"/>